<sequence>MAGILLHNCTIAMSIPNCTTLRKPIPRTSIASSFLHSSFQKCTLTRVLHSKLSPNSKMIKAMGTEPSGLSGFSGLGGSDLPVELCETRRLPPALTFRDAVDKLKMAIEELKLRPPCSRSGVLRFQVPLSSSVKAFDWLALQTYSLEGPQFGVHRDDYECYTSEKGLISEMLGVAGIGAAVYFRGTDSFSSQELYSIQRFLSLQSPSVRAFGLVCQSPINETAVMQHEIGSFYFFIPQIEVDELGNVSIMAGTLAWDVLLHYSFEEAVNALELSLSKMVYFVSPTKRTFSSKWLTGDNQKSDLAEGKSNVKMVCLSAYAHPERSTGADYLTLEQASTFDRFYFQLSRGSAYSQNMIDTTLDLNSSVKECSNINSLWASLIVEECCRLGLKFFCIAPGSRSSALAVSAASHPHTTCISCFDERSLAFHAVGYARGSHKPAVIITSSGTAVSNLLPAVVEASYDCVPVLLLTADRPPELQDTGANQAINQVNHFGSFVRCSFSLPPPDDRLPARMVLTTIDSAVHRASETPSGPVHINCPFREPLASIPTKWNIGCLKGLGMWLLREDPFTKYLRMPQFLSDKDSNDILGDAKEVLDIIQFANQGLLLIGNNNTEDEIWAALLLAKHLSWPVIPDILSGLRLRKIIAAPEEEDYLFVDHLDHALLADSVRRWAQPDVVVQIGSRLTSKRIAQWLEDCQPHSYIVVDEHPFRHDPSHIITHRIQCTITEFVDPILKLHCPVKTSKWSSWLQALNMAIAWEIRFQIDSDESLTEPYVAQVISEALSGDSALFVGNSMVIRDADMYGLGWFNCPSGSKCEKWSLGLPWVGIRIAGNRGASGIDGLLSTAVGFAIGSNKRVLLVVGDISLLHDTNGLAILNQRVRRKPMTILVINNHGGAIFSLLPVADRTRSSILNNYFYTSHNVSVRRLCEAHRLKHVQVRTKRELQHALSVSHQGLTDSIIEVASSIKDNAAFHRVVQQSAGLAAEHALDILSRLSKPEVSMSGVSLCKIQSMEYLFYRIQLCSPPTYATSKTNSKMFNREGYVLTVAFEDGSTGIGEVAPVDIHKEDLLAVEEQLRFLLHITKGVEISYLLPMLNGSFSLWLWRCLGLPHDTVSPSVRCGLEMAILNALAARHGSNMLEILLDSKKYFKCMNMGKADPIIYDRQGVQTAALLDSDGSPEEVAQHVAQLAEEGFTTIKLKVARRANPSEDVDVVRAIRQRVGYQINLRVDANRSWTYEEAVYFGSSVKDCALQFIEEPVNSEEDISRFCEETGLPVALDETIDNMRGDFLDKLVEFVHPGIVAVVIKPSLVGGFENAALVARWAQQHGKMAVVSGAFESSICLSSFVQFAHYLDLKSREICRMRNQQLGPAISHGLGTFRWLSDDVTTESLKFCFHPNGGAVEASVDDAGLLLRSCQLNHEAIQKSYKDEQLRQYTLAGNFDGFSYSFNVWDTGISQDKKTVIFLHGFLGTGEDWVPIMKALSTSSRCISIDLPGHGKSQIQRISKNGRPQGLAFSFEEFVEVLLKLIHEIAPERVVLVGYSMGARIALYMALQCGEKIAGAVIISGSPGIKDPELRRIRAAQDDAKADYLVAHGLKSFLKSWYSGELWLSLRCHPHFERTTRRRMQHGDIDALARALSALSVGRQPPMWEEMKTCKRPLLLIVGEKDKKFKRIAQQMKTGEISRRTVEVPKCGHAPHLESPLCVITAISKFLRELSNI</sequence>
<dbReference type="NCBIfam" id="TIGR00173">
    <property type="entry name" value="menD"/>
    <property type="match status" value="1"/>
</dbReference>
<dbReference type="Pfam" id="PF16582">
    <property type="entry name" value="TPP_enzyme_M_2"/>
    <property type="match status" value="1"/>
</dbReference>
<evidence type="ECO:0000313" key="9">
    <source>
        <dbReference type="EMBL" id="ERN05808.1"/>
    </source>
</evidence>
<keyword evidence="7" id="KW-0456">Lyase</keyword>
<dbReference type="GO" id="GO:0042372">
    <property type="term" value="P:phylloquinone biosynthetic process"/>
    <property type="evidence" value="ECO:0007669"/>
    <property type="project" value="EnsemblPlants"/>
</dbReference>
<dbReference type="OMA" id="RHLSWPI"/>
<dbReference type="InterPro" id="IPR013342">
    <property type="entry name" value="Mandelate_racemase_C"/>
</dbReference>
<dbReference type="InterPro" id="IPR029061">
    <property type="entry name" value="THDP-binding"/>
</dbReference>
<dbReference type="Gene3D" id="3.20.20.120">
    <property type="entry name" value="Enolase-like C-terminal domain"/>
    <property type="match status" value="1"/>
</dbReference>
<evidence type="ECO:0000256" key="4">
    <source>
        <dbReference type="ARBA" id="ARBA00022842"/>
    </source>
</evidence>
<dbReference type="PANTHER" id="PTHR42916:SF1">
    <property type="entry name" value="PROTEIN PHYLLO, CHLOROPLASTIC"/>
    <property type="match status" value="1"/>
</dbReference>
<dbReference type="CDD" id="cd02009">
    <property type="entry name" value="TPP_SHCHC_synthase"/>
    <property type="match status" value="1"/>
</dbReference>
<dbReference type="HOGENOM" id="CLU_001622_0_0_1"/>
<dbReference type="SUPFAM" id="SSF51604">
    <property type="entry name" value="Enolase C-terminal domain-like"/>
    <property type="match status" value="1"/>
</dbReference>
<dbReference type="HAMAP" id="MF_01659">
    <property type="entry name" value="MenD"/>
    <property type="match status" value="1"/>
</dbReference>
<dbReference type="GO" id="GO:0030976">
    <property type="term" value="F:thiamine pyrophosphate binding"/>
    <property type="evidence" value="ECO:0007669"/>
    <property type="project" value="InterPro"/>
</dbReference>
<dbReference type="OrthoDB" id="8119704at2759"/>
<name>W1PCY2_AMBTC</name>
<evidence type="ECO:0000256" key="3">
    <source>
        <dbReference type="ARBA" id="ARBA00022723"/>
    </source>
</evidence>
<dbReference type="Pfam" id="PF13378">
    <property type="entry name" value="MR_MLE_C"/>
    <property type="match status" value="1"/>
</dbReference>
<dbReference type="GO" id="GO:0009234">
    <property type="term" value="P:menaquinone biosynthetic process"/>
    <property type="evidence" value="ECO:0007669"/>
    <property type="project" value="UniProtKB-KW"/>
</dbReference>
<evidence type="ECO:0000256" key="6">
    <source>
        <dbReference type="ARBA" id="ARBA00023211"/>
    </source>
</evidence>
<dbReference type="SFLD" id="SFLDG00180">
    <property type="entry name" value="muconate_cycloisomerase"/>
    <property type="match status" value="1"/>
</dbReference>
<keyword evidence="3" id="KW-0479">Metal-binding</keyword>
<dbReference type="PROSITE" id="PS00909">
    <property type="entry name" value="MR_MLE_2"/>
    <property type="match status" value="1"/>
</dbReference>
<organism evidence="9 10">
    <name type="scientific">Amborella trichopoda</name>
    <dbReference type="NCBI Taxonomy" id="13333"/>
    <lineage>
        <taxon>Eukaryota</taxon>
        <taxon>Viridiplantae</taxon>
        <taxon>Streptophyta</taxon>
        <taxon>Embryophyta</taxon>
        <taxon>Tracheophyta</taxon>
        <taxon>Spermatophyta</taxon>
        <taxon>Magnoliopsida</taxon>
        <taxon>Amborellales</taxon>
        <taxon>Amborellaceae</taxon>
        <taxon>Amborella</taxon>
    </lineage>
</organism>
<dbReference type="InterPro" id="IPR029017">
    <property type="entry name" value="Enolase-like_N"/>
</dbReference>
<dbReference type="GO" id="GO:0042550">
    <property type="term" value="P:photosystem I stabilization"/>
    <property type="evidence" value="ECO:0007669"/>
    <property type="project" value="EnsemblPlants"/>
</dbReference>
<dbReference type="InterPro" id="IPR029065">
    <property type="entry name" value="Enolase_C-like"/>
</dbReference>
<dbReference type="GO" id="GO:0070204">
    <property type="term" value="F:2-succinyl-5-enolpyruvyl-6-hydroxy-3-cyclohexene-1-carboxylic-acid synthase activity"/>
    <property type="evidence" value="ECO:0007669"/>
    <property type="project" value="InterPro"/>
</dbReference>
<dbReference type="Pfam" id="PF02775">
    <property type="entry name" value="TPP_enzyme_C"/>
    <property type="match status" value="1"/>
</dbReference>
<keyword evidence="5" id="KW-0786">Thiamine pyrophosphate</keyword>
<dbReference type="eggNOG" id="KOG2382">
    <property type="taxonomic scope" value="Eukaryota"/>
</dbReference>
<dbReference type="InterPro" id="IPR022485">
    <property type="entry name" value="SHCHC_synthase_MenH"/>
</dbReference>
<dbReference type="HAMAP" id="MF_01660">
    <property type="entry name" value="MenH"/>
    <property type="match status" value="1"/>
</dbReference>
<dbReference type="InterPro" id="IPR004433">
    <property type="entry name" value="MenaQ_synth_MenD"/>
</dbReference>
<dbReference type="PANTHER" id="PTHR42916">
    <property type="entry name" value="2-SUCCINYL-5-ENOLPYRUVYL-6-HYDROXY-3-CYCLOHEXENE-1-CARBOXYLATE SYNTHASE"/>
    <property type="match status" value="1"/>
</dbReference>
<keyword evidence="1" id="KW-0474">Menaquinone biosynthesis</keyword>
<evidence type="ECO:0000256" key="2">
    <source>
        <dbReference type="ARBA" id="ARBA00022679"/>
    </source>
</evidence>
<dbReference type="Pfam" id="PF12697">
    <property type="entry name" value="Abhydrolase_6"/>
    <property type="match status" value="1"/>
</dbReference>
<dbReference type="SFLD" id="SFLDF00009">
    <property type="entry name" value="o-succinylbenzoate_synthase"/>
    <property type="match status" value="1"/>
</dbReference>
<dbReference type="Gene3D" id="3.30.390.10">
    <property type="entry name" value="Enolase-like, N-terminal domain"/>
    <property type="match status" value="1"/>
</dbReference>
<dbReference type="NCBIfam" id="TIGR01927">
    <property type="entry name" value="menC_gam_Gplu"/>
    <property type="match status" value="1"/>
</dbReference>
<evidence type="ECO:0000256" key="1">
    <source>
        <dbReference type="ARBA" id="ARBA00022428"/>
    </source>
</evidence>
<dbReference type="InterPro" id="IPR012001">
    <property type="entry name" value="Thiamin_PyroP_enz_TPP-bd_dom"/>
</dbReference>
<dbReference type="InterPro" id="IPR032264">
    <property type="entry name" value="MenD_middle"/>
</dbReference>
<dbReference type="SUPFAM" id="SSF54826">
    <property type="entry name" value="Enolase N-terminal domain-like"/>
    <property type="match status" value="1"/>
</dbReference>
<keyword evidence="4" id="KW-0460">Magnesium</keyword>
<dbReference type="SFLD" id="SFLDS00001">
    <property type="entry name" value="Enolase"/>
    <property type="match status" value="1"/>
</dbReference>
<dbReference type="Proteomes" id="UP000017836">
    <property type="component" value="Unassembled WGS sequence"/>
</dbReference>
<dbReference type="CDD" id="cd07037">
    <property type="entry name" value="TPP_PYR_MenD"/>
    <property type="match status" value="1"/>
</dbReference>
<dbReference type="InterPro" id="IPR029058">
    <property type="entry name" value="AB_hydrolase_fold"/>
</dbReference>
<proteinExistence type="inferred from homology"/>
<dbReference type="InterPro" id="IPR029035">
    <property type="entry name" value="DHS-like_NAD/FAD-binding_dom"/>
</dbReference>
<dbReference type="SUPFAM" id="SSF52467">
    <property type="entry name" value="DHS-like NAD/FAD-binding domain"/>
    <property type="match status" value="1"/>
</dbReference>
<dbReference type="Pfam" id="PF02776">
    <property type="entry name" value="TPP_enzyme_N"/>
    <property type="match status" value="1"/>
</dbReference>
<evidence type="ECO:0000256" key="7">
    <source>
        <dbReference type="ARBA" id="ARBA00023239"/>
    </source>
</evidence>
<reference evidence="10" key="1">
    <citation type="journal article" date="2013" name="Science">
        <title>The Amborella genome and the evolution of flowering plants.</title>
        <authorList>
            <consortium name="Amborella Genome Project"/>
        </authorList>
    </citation>
    <scope>NUCLEOTIDE SEQUENCE [LARGE SCALE GENOMIC DNA]</scope>
</reference>
<dbReference type="InterPro" id="IPR018110">
    <property type="entry name" value="Mandel_Rmase/mucon_lact_enz_CS"/>
</dbReference>
<dbReference type="Gene3D" id="3.40.50.1820">
    <property type="entry name" value="alpha/beta hydrolase"/>
    <property type="match status" value="1"/>
</dbReference>
<evidence type="ECO:0000256" key="5">
    <source>
        <dbReference type="ARBA" id="ARBA00023052"/>
    </source>
</evidence>
<dbReference type="STRING" id="13333.W1PCY2"/>
<dbReference type="SUPFAM" id="SSF53474">
    <property type="entry name" value="alpha/beta-Hydrolases"/>
    <property type="match status" value="1"/>
</dbReference>
<dbReference type="InterPro" id="IPR036849">
    <property type="entry name" value="Enolase-like_C_sf"/>
</dbReference>
<gene>
    <name evidence="9" type="ORF">AMTR_s00006p00258450</name>
</gene>
<dbReference type="GO" id="GO:0009063">
    <property type="term" value="P:amino acid catabolic process"/>
    <property type="evidence" value="ECO:0007669"/>
    <property type="project" value="InterPro"/>
</dbReference>
<dbReference type="GO" id="GO:0070205">
    <property type="term" value="F:2-succinyl-6-hydroxy-2,4-cyclohexadiene-1-carboxylate synthase activity"/>
    <property type="evidence" value="ECO:0007669"/>
    <property type="project" value="InterPro"/>
</dbReference>
<evidence type="ECO:0000313" key="10">
    <source>
        <dbReference type="Proteomes" id="UP000017836"/>
    </source>
</evidence>
<dbReference type="Gramene" id="ERN05808">
    <property type="protein sequence ID" value="ERN05808"/>
    <property type="gene ID" value="AMTR_s00006p00258450"/>
</dbReference>
<dbReference type="InterPro" id="IPR000073">
    <property type="entry name" value="AB_hydrolase_1"/>
</dbReference>
<dbReference type="NCBIfam" id="TIGR03695">
    <property type="entry name" value="menH_SHCHC"/>
    <property type="match status" value="1"/>
</dbReference>
<evidence type="ECO:0000259" key="8">
    <source>
        <dbReference type="SMART" id="SM00922"/>
    </source>
</evidence>
<dbReference type="EMBL" id="KI393980">
    <property type="protein sequence ID" value="ERN05808.1"/>
    <property type="molecule type" value="Genomic_DNA"/>
</dbReference>
<accession>W1PCY2</accession>
<dbReference type="SMART" id="SM00922">
    <property type="entry name" value="MR_MLE"/>
    <property type="match status" value="1"/>
</dbReference>
<keyword evidence="2" id="KW-0808">Transferase</keyword>
<dbReference type="InterPro" id="IPR011766">
    <property type="entry name" value="TPP_enzyme_TPP-bd"/>
</dbReference>
<dbReference type="SUPFAM" id="SSF52518">
    <property type="entry name" value="Thiamin diphosphate-binding fold (THDP-binding)"/>
    <property type="match status" value="2"/>
</dbReference>
<protein>
    <recommendedName>
        <fullName evidence="8">Mandelate racemase/muconate lactonizing enzyme C-terminal domain-containing protein</fullName>
    </recommendedName>
</protein>
<dbReference type="Gene3D" id="3.40.50.1220">
    <property type="entry name" value="TPP-binding domain"/>
    <property type="match status" value="1"/>
</dbReference>
<keyword evidence="6" id="KW-0464">Manganese</keyword>
<feature type="domain" description="Mandelate racemase/muconate lactonizing enzyme C-terminal" evidence="8">
    <location>
        <begin position="1175"/>
        <end position="1271"/>
    </location>
</feature>
<keyword evidence="10" id="KW-1185">Reference proteome</keyword>
<dbReference type="eggNOG" id="KOG1223">
    <property type="taxonomic scope" value="Eukaryota"/>
</dbReference>
<dbReference type="Gene3D" id="3.40.50.970">
    <property type="match status" value="2"/>
</dbReference>
<dbReference type="GO" id="GO:0046872">
    <property type="term" value="F:metal ion binding"/>
    <property type="evidence" value="ECO:0007669"/>
    <property type="project" value="UniProtKB-KW"/>
</dbReference>